<dbReference type="SUPFAM" id="SSF88659">
    <property type="entry name" value="Sigma3 and sigma4 domains of RNA polymerase sigma factors"/>
    <property type="match status" value="1"/>
</dbReference>
<comment type="similarity">
    <text evidence="1">Belongs to the sigma-70 factor family. ECF subfamily.</text>
</comment>
<keyword evidence="5" id="KW-0804">Transcription</keyword>
<accession>A0ABP7AFL6</accession>
<keyword evidence="8" id="KW-1185">Reference proteome</keyword>
<dbReference type="InterPro" id="IPR013324">
    <property type="entry name" value="RNA_pol_sigma_r3/r4-like"/>
</dbReference>
<evidence type="ECO:0000256" key="5">
    <source>
        <dbReference type="ARBA" id="ARBA00023163"/>
    </source>
</evidence>
<dbReference type="Gene3D" id="1.10.10.10">
    <property type="entry name" value="Winged helix-like DNA-binding domain superfamily/Winged helix DNA-binding domain"/>
    <property type="match status" value="1"/>
</dbReference>
<dbReference type="Pfam" id="PF04542">
    <property type="entry name" value="Sigma70_r2"/>
    <property type="match status" value="1"/>
</dbReference>
<keyword evidence="2" id="KW-0805">Transcription regulation</keyword>
<evidence type="ECO:0000256" key="1">
    <source>
        <dbReference type="ARBA" id="ARBA00010641"/>
    </source>
</evidence>
<keyword evidence="3" id="KW-0731">Sigma factor</keyword>
<sequence>MVNPPRSIEALVAEAKAGNQDAWNAIVDRYAPLVWAICHSYRLSPADAADVTQTVWLRAIEHLETLRTAAALPGWLKTTTRNECLRNLSASARTPWQFNEVTMDVRSDSPALDAELLAAERRAAVREAFAQLPPHCQRLLTLLMSGDDVPYKTISSQLDIPVGSIGPTRSRCLDKLRDCPALRSFASRDARNGE</sequence>
<dbReference type="RefSeq" id="WP_344807360.1">
    <property type="nucleotide sequence ID" value="NZ_BAABAB010000028.1"/>
</dbReference>
<dbReference type="Proteomes" id="UP001501490">
    <property type="component" value="Unassembled WGS sequence"/>
</dbReference>
<protein>
    <submittedName>
        <fullName evidence="7">Sigma-70 family RNA polymerase sigma factor</fullName>
    </submittedName>
</protein>
<dbReference type="PANTHER" id="PTHR43133:SF8">
    <property type="entry name" value="RNA POLYMERASE SIGMA FACTOR HI_1459-RELATED"/>
    <property type="match status" value="1"/>
</dbReference>
<dbReference type="SUPFAM" id="SSF88946">
    <property type="entry name" value="Sigma2 domain of RNA polymerase sigma factors"/>
    <property type="match status" value="1"/>
</dbReference>
<dbReference type="InterPro" id="IPR014284">
    <property type="entry name" value="RNA_pol_sigma-70_dom"/>
</dbReference>
<dbReference type="InterPro" id="IPR013325">
    <property type="entry name" value="RNA_pol_sigma_r2"/>
</dbReference>
<organism evidence="7 8">
    <name type="scientific">Microlunatus ginsengisoli</name>
    <dbReference type="NCBI Taxonomy" id="363863"/>
    <lineage>
        <taxon>Bacteria</taxon>
        <taxon>Bacillati</taxon>
        <taxon>Actinomycetota</taxon>
        <taxon>Actinomycetes</taxon>
        <taxon>Propionibacteriales</taxon>
        <taxon>Propionibacteriaceae</taxon>
        <taxon>Microlunatus</taxon>
    </lineage>
</organism>
<keyword evidence="4" id="KW-0238">DNA-binding</keyword>
<dbReference type="EMBL" id="BAABAB010000028">
    <property type="protein sequence ID" value="GAA3631231.1"/>
    <property type="molecule type" value="Genomic_DNA"/>
</dbReference>
<reference evidence="8" key="1">
    <citation type="journal article" date="2019" name="Int. J. Syst. Evol. Microbiol.">
        <title>The Global Catalogue of Microorganisms (GCM) 10K type strain sequencing project: providing services to taxonomists for standard genome sequencing and annotation.</title>
        <authorList>
            <consortium name="The Broad Institute Genomics Platform"/>
            <consortium name="The Broad Institute Genome Sequencing Center for Infectious Disease"/>
            <person name="Wu L."/>
            <person name="Ma J."/>
        </authorList>
    </citation>
    <scope>NUCLEOTIDE SEQUENCE [LARGE SCALE GENOMIC DNA]</scope>
    <source>
        <strain evidence="8">JCM 16929</strain>
    </source>
</reference>
<comment type="caution">
    <text evidence="7">The sequence shown here is derived from an EMBL/GenBank/DDBJ whole genome shotgun (WGS) entry which is preliminary data.</text>
</comment>
<evidence type="ECO:0000313" key="7">
    <source>
        <dbReference type="EMBL" id="GAA3631231.1"/>
    </source>
</evidence>
<evidence type="ECO:0000256" key="2">
    <source>
        <dbReference type="ARBA" id="ARBA00023015"/>
    </source>
</evidence>
<evidence type="ECO:0000313" key="8">
    <source>
        <dbReference type="Proteomes" id="UP001501490"/>
    </source>
</evidence>
<dbReference type="PANTHER" id="PTHR43133">
    <property type="entry name" value="RNA POLYMERASE ECF-TYPE SIGMA FACTO"/>
    <property type="match status" value="1"/>
</dbReference>
<gene>
    <name evidence="7" type="ORF">GCM10022236_37240</name>
</gene>
<evidence type="ECO:0000259" key="6">
    <source>
        <dbReference type="Pfam" id="PF04542"/>
    </source>
</evidence>
<dbReference type="InterPro" id="IPR036388">
    <property type="entry name" value="WH-like_DNA-bd_sf"/>
</dbReference>
<dbReference type="NCBIfam" id="TIGR02937">
    <property type="entry name" value="sigma70-ECF"/>
    <property type="match status" value="1"/>
</dbReference>
<proteinExistence type="inferred from homology"/>
<evidence type="ECO:0000256" key="4">
    <source>
        <dbReference type="ARBA" id="ARBA00023125"/>
    </source>
</evidence>
<name>A0ABP7AFL6_9ACTN</name>
<dbReference type="InterPro" id="IPR007627">
    <property type="entry name" value="RNA_pol_sigma70_r2"/>
</dbReference>
<feature type="domain" description="RNA polymerase sigma-70 region 2" evidence="6">
    <location>
        <begin position="27"/>
        <end position="93"/>
    </location>
</feature>
<dbReference type="Gene3D" id="1.10.1740.10">
    <property type="match status" value="1"/>
</dbReference>
<evidence type="ECO:0000256" key="3">
    <source>
        <dbReference type="ARBA" id="ARBA00023082"/>
    </source>
</evidence>
<dbReference type="InterPro" id="IPR039425">
    <property type="entry name" value="RNA_pol_sigma-70-like"/>
</dbReference>